<dbReference type="Proteomes" id="UP000295764">
    <property type="component" value="Unassembled WGS sequence"/>
</dbReference>
<evidence type="ECO:0000256" key="1">
    <source>
        <dbReference type="ARBA" id="ARBA00023125"/>
    </source>
</evidence>
<dbReference type="Gene3D" id="3.40.50.300">
    <property type="entry name" value="P-loop containing nucleotide triphosphate hydrolases"/>
    <property type="match status" value="1"/>
</dbReference>
<dbReference type="InterPro" id="IPR000792">
    <property type="entry name" value="Tscrpt_reg_LuxR_C"/>
</dbReference>
<sequence length="873" mass="93923">MTISISDARPTRGDDHDDDLLRRAVHPSSTADDRFMIVEGAIGAGKTHALAGIAAAARADGHRVVQLRASGGDPVISASSFEPWVALVQGTTERGSSRAGRHVILVDDFHTLAEGARTQLHGLLADMVHVPGTVCVVAVDDRETVPGWEGLRSVPLRPLGAAAIDDLLRRDRVDLPATRVALLRRLAAGNPFLLRLVGQAWTAESRTSRSAPFPVAYPPLGPAAERAARVVDRLTRDEREAALFASIASVEFPPDSELELSAADRTSTTGGPSASSAGTGSLVRDPVVRAYLLSTASEAELRRVRSVVATTAGVPERLRVLALAAVSPRDDDRLADRLTALVDESFRLRRPDDAVTALTEAARLASSDDRKCRLRARATAVAAFIGDFDVVDAECDRLAGSGADQLPAMTAATEFVRAVRSGEVRDCRRAVLAALVAADHDDRTDDDLLVTTLYVLCFLRGDHSWWDDARSLAADRDLDPVLRLVEDCVDGTRSEHERAALYRDARASAADAQPWKAVALHVAWSLLDATDPRRDLVEAMLGRAGTTGLLGYFRSCRDAVAAFQAGRLSAATAVLERLRDTADRWGASTFVALTDALQAVVHSVQGEAERAVEEAETATRWAREHGAPLVARAADHARTSLDVAMGRFEEAHARSVTRPPVGSRWVADGYGPVELLDAAECAARLRLHDHGIALLETAEQRIGSRVSPRQALILRAARAVLDVGPDVRGAFEDALATVDVDTAPYEVARVRFAYGDWLRRNMHPLDARTQFRLAASVFEGLGAEQWRRRAQSELRVAGGAGEPTVSIESADLSEQERRVASLAAAGLTNKQIANQLFLSPRTVSGHLYRLFPKLGVTTRAGLRDALLGLERAG</sequence>
<keyword evidence="1" id="KW-0238">DNA-binding</keyword>
<evidence type="ECO:0000259" key="3">
    <source>
        <dbReference type="PROSITE" id="PS50043"/>
    </source>
</evidence>
<evidence type="ECO:0000313" key="4">
    <source>
        <dbReference type="EMBL" id="TDN44659.1"/>
    </source>
</evidence>
<dbReference type="SUPFAM" id="SSF46894">
    <property type="entry name" value="C-terminal effector domain of the bipartite response regulators"/>
    <property type="match status" value="1"/>
</dbReference>
<dbReference type="SUPFAM" id="SSF52540">
    <property type="entry name" value="P-loop containing nucleoside triphosphate hydrolases"/>
    <property type="match status" value="1"/>
</dbReference>
<comment type="caution">
    <text evidence="4">The sequence shown here is derived from an EMBL/GenBank/DDBJ whole genome shotgun (WGS) entry which is preliminary data.</text>
</comment>
<dbReference type="InterPro" id="IPR016032">
    <property type="entry name" value="Sig_transdc_resp-reg_C-effctor"/>
</dbReference>
<dbReference type="AlphaFoldDB" id="A0A4R6DKA7"/>
<gene>
    <name evidence="4" type="ORF">EDF64_10461</name>
</gene>
<dbReference type="PROSITE" id="PS00622">
    <property type="entry name" value="HTH_LUXR_1"/>
    <property type="match status" value="1"/>
</dbReference>
<protein>
    <submittedName>
        <fullName evidence="4">Transcriptional regulator</fullName>
    </submittedName>
</protein>
<dbReference type="Gene3D" id="1.10.10.10">
    <property type="entry name" value="Winged helix-like DNA-binding domain superfamily/Winged helix DNA-binding domain"/>
    <property type="match status" value="1"/>
</dbReference>
<dbReference type="Pfam" id="PF00196">
    <property type="entry name" value="GerE"/>
    <property type="match status" value="1"/>
</dbReference>
<evidence type="ECO:0000256" key="2">
    <source>
        <dbReference type="SAM" id="MobiDB-lite"/>
    </source>
</evidence>
<dbReference type="EMBL" id="SNVW01000004">
    <property type="protein sequence ID" value="TDN44659.1"/>
    <property type="molecule type" value="Genomic_DNA"/>
</dbReference>
<proteinExistence type="predicted"/>
<dbReference type="GO" id="GO:0003677">
    <property type="term" value="F:DNA binding"/>
    <property type="evidence" value="ECO:0007669"/>
    <property type="project" value="UniProtKB-KW"/>
</dbReference>
<feature type="compositionally biased region" description="Low complexity" evidence="2">
    <location>
        <begin position="266"/>
        <end position="280"/>
    </location>
</feature>
<dbReference type="SMART" id="SM00421">
    <property type="entry name" value="HTH_LUXR"/>
    <property type="match status" value="1"/>
</dbReference>
<dbReference type="RefSeq" id="WP_243736288.1">
    <property type="nucleotide sequence ID" value="NZ_SNVW01000004.1"/>
</dbReference>
<dbReference type="PANTHER" id="PTHR43214">
    <property type="entry name" value="TWO-COMPONENT RESPONSE REGULATOR"/>
    <property type="match status" value="1"/>
</dbReference>
<feature type="region of interest" description="Disordered" evidence="2">
    <location>
        <begin position="261"/>
        <end position="280"/>
    </location>
</feature>
<organism evidence="4 5">
    <name type="scientific">Curtobacterium flaccumfaciens</name>
    <dbReference type="NCBI Taxonomy" id="2035"/>
    <lineage>
        <taxon>Bacteria</taxon>
        <taxon>Bacillati</taxon>
        <taxon>Actinomycetota</taxon>
        <taxon>Actinomycetes</taxon>
        <taxon>Micrococcales</taxon>
        <taxon>Microbacteriaceae</taxon>
        <taxon>Curtobacterium</taxon>
    </lineage>
</organism>
<dbReference type="GO" id="GO:0006355">
    <property type="term" value="P:regulation of DNA-templated transcription"/>
    <property type="evidence" value="ECO:0007669"/>
    <property type="project" value="InterPro"/>
</dbReference>
<dbReference type="InterPro" id="IPR027417">
    <property type="entry name" value="P-loop_NTPase"/>
</dbReference>
<dbReference type="PRINTS" id="PR00038">
    <property type="entry name" value="HTHLUXR"/>
</dbReference>
<dbReference type="InterPro" id="IPR039420">
    <property type="entry name" value="WalR-like"/>
</dbReference>
<name>A0A4R6DKA7_9MICO</name>
<dbReference type="CDD" id="cd06170">
    <property type="entry name" value="LuxR_C_like"/>
    <property type="match status" value="1"/>
</dbReference>
<reference evidence="4 5" key="1">
    <citation type="submission" date="2019-03" db="EMBL/GenBank/DDBJ databases">
        <title>Genomic analyses of the natural microbiome of Caenorhabditis elegans.</title>
        <authorList>
            <person name="Samuel B."/>
        </authorList>
    </citation>
    <scope>NUCLEOTIDE SEQUENCE [LARGE SCALE GENOMIC DNA]</scope>
    <source>
        <strain evidence="4 5">JUb65</strain>
    </source>
</reference>
<accession>A0A4R6DKA7</accession>
<feature type="domain" description="HTH luxR-type" evidence="3">
    <location>
        <begin position="805"/>
        <end position="870"/>
    </location>
</feature>
<evidence type="ECO:0000313" key="5">
    <source>
        <dbReference type="Proteomes" id="UP000295764"/>
    </source>
</evidence>
<dbReference type="InterPro" id="IPR036388">
    <property type="entry name" value="WH-like_DNA-bd_sf"/>
</dbReference>
<dbReference type="PROSITE" id="PS50043">
    <property type="entry name" value="HTH_LUXR_2"/>
    <property type="match status" value="1"/>
</dbReference>